<dbReference type="FunFam" id="3.40.50.720:FF:000084">
    <property type="entry name" value="Short-chain dehydrogenase reductase"/>
    <property type="match status" value="1"/>
</dbReference>
<dbReference type="Proteomes" id="UP000033874">
    <property type="component" value="Unassembled WGS sequence"/>
</dbReference>
<dbReference type="PANTHER" id="PTHR24321:SF15">
    <property type="entry name" value="OXIDOREDUCTASE UCPA"/>
    <property type="match status" value="1"/>
</dbReference>
<accession>A0A0M3AJI4</accession>
<evidence type="ECO:0000313" key="5">
    <source>
        <dbReference type="Proteomes" id="UP000033874"/>
    </source>
</evidence>
<reference evidence="4 5" key="1">
    <citation type="submission" date="2015-04" db="EMBL/GenBank/DDBJ databases">
        <title>Genome sequence of aromatic hydrocarbons-degrading Sphingobium chungbukense DJ77.</title>
        <authorList>
            <person name="Kim Y.-C."/>
            <person name="Chae J.-C."/>
        </authorList>
    </citation>
    <scope>NUCLEOTIDE SEQUENCE [LARGE SCALE GENOMIC DNA]</scope>
    <source>
        <strain evidence="4 5">DJ77</strain>
    </source>
</reference>
<dbReference type="Pfam" id="PF13561">
    <property type="entry name" value="adh_short_C2"/>
    <property type="match status" value="1"/>
</dbReference>
<dbReference type="InterPro" id="IPR020904">
    <property type="entry name" value="Sc_DH/Rdtase_CS"/>
</dbReference>
<evidence type="ECO:0000256" key="1">
    <source>
        <dbReference type="ARBA" id="ARBA00006484"/>
    </source>
</evidence>
<evidence type="ECO:0000256" key="2">
    <source>
        <dbReference type="ARBA" id="ARBA00023002"/>
    </source>
</evidence>
<dbReference type="PANTHER" id="PTHR24321">
    <property type="entry name" value="DEHYDROGENASES, SHORT CHAIN"/>
    <property type="match status" value="1"/>
</dbReference>
<dbReference type="SUPFAM" id="SSF51735">
    <property type="entry name" value="NAD(P)-binding Rossmann-fold domains"/>
    <property type="match status" value="1"/>
</dbReference>
<dbReference type="RefSeq" id="WP_046765754.1">
    <property type="nucleotide sequence ID" value="NZ_LBIC01000012.1"/>
</dbReference>
<dbReference type="PRINTS" id="PR00080">
    <property type="entry name" value="SDRFAMILY"/>
</dbReference>
<comment type="caution">
    <text evidence="4">The sequence shown here is derived from an EMBL/GenBank/DDBJ whole genome shotgun (WGS) entry which is preliminary data.</text>
</comment>
<evidence type="ECO:0008006" key="6">
    <source>
        <dbReference type="Google" id="ProtNLM"/>
    </source>
</evidence>
<keyword evidence="5" id="KW-1185">Reference proteome</keyword>
<dbReference type="InterPro" id="IPR036291">
    <property type="entry name" value="NAD(P)-bd_dom_sf"/>
</dbReference>
<comment type="catalytic activity">
    <reaction evidence="3">
        <text>2,5-dichlorocyclohexa-2,5-dien-1,4-diol + NAD(+) = 2,5-dichlorohydroquinone + NADH + H(+)</text>
        <dbReference type="Rhea" id="RHEA:15741"/>
        <dbReference type="ChEBI" id="CHEBI:15378"/>
        <dbReference type="ChEBI" id="CHEBI:27545"/>
        <dbReference type="ChEBI" id="CHEBI:28975"/>
        <dbReference type="ChEBI" id="CHEBI:57540"/>
        <dbReference type="ChEBI" id="CHEBI:57945"/>
    </reaction>
</comment>
<sequence>MSGRLEGKVALITGGAGDFGRAMAFTFLREGAQVLITDVDGTGVLGAAAELGCLGARQDVADEARWAEIVQLTEAKFGRLDVLVNNAGTEGSMKKVSPEDTPLDEFRRVQTINVEGTFLGCRAAIPAIRRAGGGSIINLSSIAGLLATPFQTAYGTSKAAVRQLTMSVASHGALEGIRCNAIHPGQMRTKMIEAIYSGTAERLGLGSGADAEAKFKAMIPMGDLGTAQDIANAALYLASDESRYVTGTSLVVDGGMNMV</sequence>
<dbReference type="NCBIfam" id="NF005559">
    <property type="entry name" value="PRK07231.1"/>
    <property type="match status" value="1"/>
</dbReference>
<dbReference type="PROSITE" id="PS00061">
    <property type="entry name" value="ADH_SHORT"/>
    <property type="match status" value="1"/>
</dbReference>
<protein>
    <recommendedName>
        <fullName evidence="6">3-beta hydroxysteroid dehydrogenase</fullName>
    </recommendedName>
</protein>
<name>A0A0M3AJI4_9SPHN</name>
<dbReference type="GO" id="GO:0016491">
    <property type="term" value="F:oxidoreductase activity"/>
    <property type="evidence" value="ECO:0007669"/>
    <property type="project" value="UniProtKB-KW"/>
</dbReference>
<comment type="similarity">
    <text evidence="1">Belongs to the short-chain dehydrogenases/reductases (SDR) family.</text>
</comment>
<keyword evidence="2" id="KW-0560">Oxidoreductase</keyword>
<evidence type="ECO:0000313" key="4">
    <source>
        <dbReference type="EMBL" id="KKW90133.1"/>
    </source>
</evidence>
<dbReference type="InterPro" id="IPR002347">
    <property type="entry name" value="SDR_fam"/>
</dbReference>
<dbReference type="PATRIC" id="fig|56193.3.peg.4651"/>
<dbReference type="AlphaFoldDB" id="A0A0M3AJI4"/>
<evidence type="ECO:0000256" key="3">
    <source>
        <dbReference type="ARBA" id="ARBA00051383"/>
    </source>
</evidence>
<dbReference type="EMBL" id="LBIC01000012">
    <property type="protein sequence ID" value="KKW90133.1"/>
    <property type="molecule type" value="Genomic_DNA"/>
</dbReference>
<organism evidence="4 5">
    <name type="scientific">Sphingobium chungbukense</name>
    <dbReference type="NCBI Taxonomy" id="56193"/>
    <lineage>
        <taxon>Bacteria</taxon>
        <taxon>Pseudomonadati</taxon>
        <taxon>Pseudomonadota</taxon>
        <taxon>Alphaproteobacteria</taxon>
        <taxon>Sphingomonadales</taxon>
        <taxon>Sphingomonadaceae</taxon>
        <taxon>Sphingobium</taxon>
    </lineage>
</organism>
<dbReference type="Gene3D" id="3.40.50.720">
    <property type="entry name" value="NAD(P)-binding Rossmann-like Domain"/>
    <property type="match status" value="1"/>
</dbReference>
<gene>
    <name evidence="4" type="ORF">YP76_22115</name>
</gene>
<dbReference type="PRINTS" id="PR00081">
    <property type="entry name" value="GDHRDH"/>
</dbReference>
<proteinExistence type="inferred from homology"/>
<dbReference type="STRING" id="56193.YP76_22115"/>